<sequence length="260" mass="30976">MISNQKQAVIADIVDKQNQDNWDSHFTRELRDWEKNQLGILVHLVSVVQFQESQEDCIQWKWSKSLTFSVKSVYSKWEEQKFREDKELFAVWKNICPPKVELFAWMAVQECISTRSALVRRGILNLEHGSCPFCNLEEETPSHILIMCDVARRKWNGVLVWWKLVWVSPATVKNLFLFWNGFNFKNLEKACWQATFFATLWTLWLCRNDKVFNNKTWEVDDILDLVKTRVALWIKGSFNLHHYSVQDFKWNLEGIRKVKV</sequence>
<feature type="domain" description="Reverse transcriptase zinc-binding" evidence="1">
    <location>
        <begin position="68"/>
        <end position="155"/>
    </location>
</feature>
<gene>
    <name evidence="2" type="ORF">RHGRI_021344</name>
</gene>
<dbReference type="PANTHER" id="PTHR33116">
    <property type="entry name" value="REVERSE TRANSCRIPTASE ZINC-BINDING DOMAIN-CONTAINING PROTEIN-RELATED-RELATED"/>
    <property type="match status" value="1"/>
</dbReference>
<evidence type="ECO:0000259" key="1">
    <source>
        <dbReference type="Pfam" id="PF13966"/>
    </source>
</evidence>
<dbReference type="PANTHER" id="PTHR33116:SF75">
    <property type="entry name" value="RIBONUCLEASE H PROTEIN"/>
    <property type="match status" value="1"/>
</dbReference>
<proteinExistence type="predicted"/>
<keyword evidence="3" id="KW-1185">Reference proteome</keyword>
<organism evidence="2 3">
    <name type="scientific">Rhododendron griersonianum</name>
    <dbReference type="NCBI Taxonomy" id="479676"/>
    <lineage>
        <taxon>Eukaryota</taxon>
        <taxon>Viridiplantae</taxon>
        <taxon>Streptophyta</taxon>
        <taxon>Embryophyta</taxon>
        <taxon>Tracheophyta</taxon>
        <taxon>Spermatophyta</taxon>
        <taxon>Magnoliopsida</taxon>
        <taxon>eudicotyledons</taxon>
        <taxon>Gunneridae</taxon>
        <taxon>Pentapetalae</taxon>
        <taxon>asterids</taxon>
        <taxon>Ericales</taxon>
        <taxon>Ericaceae</taxon>
        <taxon>Ericoideae</taxon>
        <taxon>Rhodoreae</taxon>
        <taxon>Rhododendron</taxon>
    </lineage>
</organism>
<comment type="caution">
    <text evidence="2">The sequence shown here is derived from an EMBL/GenBank/DDBJ whole genome shotgun (WGS) entry which is preliminary data.</text>
</comment>
<accession>A0AAV6JN16</accession>
<dbReference type="Pfam" id="PF13966">
    <property type="entry name" value="zf-RVT"/>
    <property type="match status" value="1"/>
</dbReference>
<protein>
    <recommendedName>
        <fullName evidence="1">Reverse transcriptase zinc-binding domain-containing protein</fullName>
    </recommendedName>
</protein>
<dbReference type="EMBL" id="JACTNZ010000007">
    <property type="protein sequence ID" value="KAG5541488.1"/>
    <property type="molecule type" value="Genomic_DNA"/>
</dbReference>
<dbReference type="Proteomes" id="UP000823749">
    <property type="component" value="Chromosome 7"/>
</dbReference>
<dbReference type="AlphaFoldDB" id="A0AAV6JN16"/>
<dbReference type="InterPro" id="IPR026960">
    <property type="entry name" value="RVT-Znf"/>
</dbReference>
<evidence type="ECO:0000313" key="3">
    <source>
        <dbReference type="Proteomes" id="UP000823749"/>
    </source>
</evidence>
<evidence type="ECO:0000313" key="2">
    <source>
        <dbReference type="EMBL" id="KAG5541488.1"/>
    </source>
</evidence>
<reference evidence="2" key="1">
    <citation type="submission" date="2020-08" db="EMBL/GenBank/DDBJ databases">
        <title>Plant Genome Project.</title>
        <authorList>
            <person name="Zhang R.-G."/>
        </authorList>
    </citation>
    <scope>NUCLEOTIDE SEQUENCE</scope>
    <source>
        <strain evidence="2">WSP0</strain>
        <tissue evidence="2">Leaf</tissue>
    </source>
</reference>
<name>A0AAV6JN16_9ERIC</name>